<organism evidence="1 2">
    <name type="scientific">Gibberella intermedia</name>
    <name type="common">Bulb rot disease fungus</name>
    <name type="synonym">Fusarium proliferatum</name>
    <dbReference type="NCBI Taxonomy" id="948311"/>
    <lineage>
        <taxon>Eukaryota</taxon>
        <taxon>Fungi</taxon>
        <taxon>Dikarya</taxon>
        <taxon>Ascomycota</taxon>
        <taxon>Pezizomycotina</taxon>
        <taxon>Sordariomycetes</taxon>
        <taxon>Hypocreomycetidae</taxon>
        <taxon>Hypocreales</taxon>
        <taxon>Nectriaceae</taxon>
        <taxon>Fusarium</taxon>
        <taxon>Fusarium fujikuroi species complex</taxon>
    </lineage>
</organism>
<accession>A0A420S4U6</accession>
<comment type="caution">
    <text evidence="1">The sequence shown here is derived from an EMBL/GenBank/DDBJ whole genome shotgun (WGS) entry which is preliminary data.</text>
</comment>
<dbReference type="Proteomes" id="UP000283569">
    <property type="component" value="Unassembled WGS sequence"/>
</dbReference>
<evidence type="ECO:0000313" key="1">
    <source>
        <dbReference type="EMBL" id="RKL24310.1"/>
    </source>
</evidence>
<protein>
    <submittedName>
        <fullName evidence="1">Uncharacterized protein</fullName>
    </submittedName>
</protein>
<sequence>MQKLRAPRVREMSRWSNHSAMVRSTMERLKPSLSRSRLRRFFNQSDMPIIPVHFDESDTTPERLEARARELDISVEALIQRAIAEHLGAYGLPAVSTSPEPTNLSELFQAHGLLKQQQK</sequence>
<dbReference type="EMBL" id="MRDB01000102">
    <property type="protein sequence ID" value="RKL24310.1"/>
    <property type="molecule type" value="Genomic_DNA"/>
</dbReference>
<evidence type="ECO:0000313" key="2">
    <source>
        <dbReference type="Proteomes" id="UP000283569"/>
    </source>
</evidence>
<name>A0A420S4U6_GIBIN</name>
<reference evidence="1 2" key="1">
    <citation type="journal article" date="2018" name="Sci. Rep.">
        <title>Characterisation of pathogen-specific regions and novel effector candidates in Fusarium oxysporum f. sp. cepae.</title>
        <authorList>
            <person name="Armitage A.D."/>
            <person name="Taylor A."/>
            <person name="Sobczyk M.K."/>
            <person name="Baxter L."/>
            <person name="Greenfield B.P."/>
            <person name="Bates H.J."/>
            <person name="Wilson F."/>
            <person name="Jackson A.C."/>
            <person name="Ott S."/>
            <person name="Harrison R.J."/>
            <person name="Clarkson J.P."/>
        </authorList>
    </citation>
    <scope>NUCLEOTIDE SEQUENCE [LARGE SCALE GENOMIC DNA]</scope>
    <source>
        <strain evidence="1 2">Fp_A8</strain>
    </source>
</reference>
<proteinExistence type="predicted"/>
<gene>
    <name evidence="1" type="ORF">BFJ72_g14282</name>
</gene>
<dbReference type="AlphaFoldDB" id="A0A420S4U6"/>